<dbReference type="EMBL" id="LT963408">
    <property type="protein sequence ID" value="SOS35833.1"/>
    <property type="molecule type" value="Genomic_DNA"/>
</dbReference>
<protein>
    <submittedName>
        <fullName evidence="1">Uncharacterized protein</fullName>
    </submittedName>
</protein>
<reference evidence="1 2" key="1">
    <citation type="submission" date="2017-11" db="EMBL/GenBank/DDBJ databases">
        <authorList>
            <person name="Han C.G."/>
        </authorList>
    </citation>
    <scope>NUCLEOTIDE SEQUENCE [LARGE SCALE GENOMIC DNA]</scope>
    <source>
        <strain evidence="1">CFBP6411</strain>
    </source>
</reference>
<name>A0A2K4WIU8_9PSED</name>
<evidence type="ECO:0000313" key="1">
    <source>
        <dbReference type="EMBL" id="SOS35833.1"/>
    </source>
</evidence>
<dbReference type="Proteomes" id="UP000238093">
    <property type="component" value="Chromosome I"/>
</dbReference>
<dbReference type="AlphaFoldDB" id="A0A2K4WIU8"/>
<organism evidence="1 2">
    <name type="scientific">Pseudomonas syringae group genomosp. 3</name>
    <dbReference type="NCBI Taxonomy" id="251701"/>
    <lineage>
        <taxon>Bacteria</taxon>
        <taxon>Pseudomonadati</taxon>
        <taxon>Pseudomonadota</taxon>
        <taxon>Gammaproteobacteria</taxon>
        <taxon>Pseudomonadales</taxon>
        <taxon>Pseudomonadaceae</taxon>
        <taxon>Pseudomonas</taxon>
    </lineage>
</organism>
<proteinExistence type="predicted"/>
<sequence length="189" mass="21971">MAPLWHLLFIDIETRPPDCTRLQRKGRKVDNERNDSSKQESLNLKFNYKFFFWLLFSIVVLKLTLFDYLDSMSGADEVVMKRELPQGDWLYITRYLAPATDLNTLRFYISKRLEGSDSEVLKTLNEDSLFLLTDSELSDVKISDTPNGVGVEVTGAVYQYFSKQYITEGETLKSYRITLSQHDVSPPYR</sequence>
<evidence type="ECO:0000313" key="2">
    <source>
        <dbReference type="Proteomes" id="UP000238093"/>
    </source>
</evidence>
<gene>
    <name evidence="1" type="ORF">CFBP6411_04476</name>
</gene>
<accession>A0A2K4WIU8</accession>